<dbReference type="InterPro" id="IPR002104">
    <property type="entry name" value="Integrase_catalytic"/>
</dbReference>
<comment type="caution">
    <text evidence="8">The sequence shown here is derived from an EMBL/GenBank/DDBJ whole genome shotgun (WGS) entry which is preliminary data.</text>
</comment>
<dbReference type="PANTHER" id="PTHR30629">
    <property type="entry name" value="PROPHAGE INTEGRASE"/>
    <property type="match status" value="1"/>
</dbReference>
<dbReference type="CDD" id="cd00801">
    <property type="entry name" value="INT_P4_C"/>
    <property type="match status" value="1"/>
</dbReference>
<dbReference type="InterPro" id="IPR013762">
    <property type="entry name" value="Integrase-like_cat_sf"/>
</dbReference>
<dbReference type="Gene3D" id="1.10.150.130">
    <property type="match status" value="1"/>
</dbReference>
<gene>
    <name evidence="8" type="ORF">CK501_05680</name>
</gene>
<name>A0A2A2F910_9GAMM</name>
<dbReference type="AlphaFoldDB" id="A0A2A2F910"/>
<dbReference type="InterPro" id="IPR044068">
    <property type="entry name" value="CB"/>
</dbReference>
<keyword evidence="3 5" id="KW-0238">DNA-binding</keyword>
<comment type="similarity">
    <text evidence="1">Belongs to the 'phage' integrase family.</text>
</comment>
<keyword evidence="2" id="KW-0229">DNA integration</keyword>
<dbReference type="PANTHER" id="PTHR30629:SF2">
    <property type="entry name" value="PROPHAGE INTEGRASE INTS-RELATED"/>
    <property type="match status" value="1"/>
</dbReference>
<evidence type="ECO:0000256" key="2">
    <source>
        <dbReference type="ARBA" id="ARBA00022908"/>
    </source>
</evidence>
<dbReference type="OrthoDB" id="9795573at2"/>
<dbReference type="Pfam" id="PF13356">
    <property type="entry name" value="Arm-DNA-bind_3"/>
    <property type="match status" value="1"/>
</dbReference>
<dbReference type="GO" id="GO:0003677">
    <property type="term" value="F:DNA binding"/>
    <property type="evidence" value="ECO:0007669"/>
    <property type="project" value="UniProtKB-UniRule"/>
</dbReference>
<evidence type="ECO:0000313" key="9">
    <source>
        <dbReference type="Proteomes" id="UP000218896"/>
    </source>
</evidence>
<protein>
    <submittedName>
        <fullName evidence="8">Integrase</fullName>
    </submittedName>
</protein>
<dbReference type="Gene3D" id="1.10.443.10">
    <property type="entry name" value="Intergrase catalytic core"/>
    <property type="match status" value="1"/>
</dbReference>
<dbReference type="InterPro" id="IPR010998">
    <property type="entry name" value="Integrase_recombinase_N"/>
</dbReference>
<dbReference type="GO" id="GO:0015074">
    <property type="term" value="P:DNA integration"/>
    <property type="evidence" value="ECO:0007669"/>
    <property type="project" value="UniProtKB-KW"/>
</dbReference>
<keyword evidence="4" id="KW-0233">DNA recombination</keyword>
<evidence type="ECO:0000256" key="5">
    <source>
        <dbReference type="PROSITE-ProRule" id="PRU01248"/>
    </source>
</evidence>
<reference evidence="8 9" key="1">
    <citation type="submission" date="2017-08" db="EMBL/GenBank/DDBJ databases">
        <title>Halovibrio sewagensis sp. nov., isolated from wastewater of high salinity.</title>
        <authorList>
            <person name="Dong X."/>
            <person name="Zhang G."/>
        </authorList>
    </citation>
    <scope>NUCLEOTIDE SEQUENCE [LARGE SCALE GENOMIC DNA]</scope>
    <source>
        <strain evidence="8 9">YL5-2</strain>
    </source>
</reference>
<keyword evidence="9" id="KW-1185">Reference proteome</keyword>
<sequence length="431" mass="48033">MPRKAQRLTTTAINKLQPGIGKDGKPYNRYVAVGGVSGLMIEVAGGGGKSWVLRTTVGRKRRHIGLGGYPDVPLGQAREKAQAIKDKISQGIDPVEEKRAARRALIAEQLSSITFDQAADEYIRMKEKEFRNPRQRQQWANSLRDYATPHIGDTPVKEIDLAHIKAVLDPIWESKTETANRIRARMENILGWCAIHGYREGDNPARWSGYLDEVYPSPEKIKKRGHHAAMAVEDLPEFMGQLRQRDSTAAMALRFLILTATRTNEVIGDKRIGKSGITWKEIDLASRIWTVPAERMKTGKEHTIPLCDEAVAILQSVPQGGPDDLVFAGPKGDIPSNNFLSSLLKRMEVPVTAHGFRSTFKDWARKHTGYADEVSELALAHVNTDATRAAYARSGLIEKRRQLMGDWERFTREGLPQDDSATVTPIGEARA</sequence>
<dbReference type="InterPro" id="IPR050808">
    <property type="entry name" value="Phage_Integrase"/>
</dbReference>
<evidence type="ECO:0000256" key="3">
    <source>
        <dbReference type="ARBA" id="ARBA00023125"/>
    </source>
</evidence>
<accession>A0A2A2F910</accession>
<evidence type="ECO:0000256" key="1">
    <source>
        <dbReference type="ARBA" id="ARBA00008857"/>
    </source>
</evidence>
<feature type="domain" description="Core-binding (CB)" evidence="7">
    <location>
        <begin position="113"/>
        <end position="194"/>
    </location>
</feature>
<proteinExistence type="inferred from homology"/>
<dbReference type="RefSeq" id="WP_095616779.1">
    <property type="nucleotide sequence ID" value="NZ_NSKD01000002.1"/>
</dbReference>
<dbReference type="Pfam" id="PF00589">
    <property type="entry name" value="Phage_integrase"/>
    <property type="match status" value="1"/>
</dbReference>
<organism evidence="8 9">
    <name type="scientific">Halovibrio salipaludis</name>
    <dbReference type="NCBI Taxonomy" id="2032626"/>
    <lineage>
        <taxon>Bacteria</taxon>
        <taxon>Pseudomonadati</taxon>
        <taxon>Pseudomonadota</taxon>
        <taxon>Gammaproteobacteria</taxon>
        <taxon>Oceanospirillales</taxon>
        <taxon>Halomonadaceae</taxon>
        <taxon>Halovibrio</taxon>
    </lineage>
</organism>
<feature type="domain" description="Tyr recombinase" evidence="6">
    <location>
        <begin position="225"/>
        <end position="404"/>
    </location>
</feature>
<dbReference type="GO" id="GO:0006310">
    <property type="term" value="P:DNA recombination"/>
    <property type="evidence" value="ECO:0007669"/>
    <property type="project" value="UniProtKB-KW"/>
</dbReference>
<dbReference type="Pfam" id="PF22022">
    <property type="entry name" value="Phage_int_M"/>
    <property type="match status" value="1"/>
</dbReference>
<dbReference type="EMBL" id="NSKD01000002">
    <property type="protein sequence ID" value="PAU81053.1"/>
    <property type="molecule type" value="Genomic_DNA"/>
</dbReference>
<evidence type="ECO:0000313" key="8">
    <source>
        <dbReference type="EMBL" id="PAU81053.1"/>
    </source>
</evidence>
<dbReference type="InterPro" id="IPR038488">
    <property type="entry name" value="Integrase_DNA-bd_sf"/>
</dbReference>
<dbReference type="InterPro" id="IPR053876">
    <property type="entry name" value="Phage_int_M"/>
</dbReference>
<dbReference type="SUPFAM" id="SSF56349">
    <property type="entry name" value="DNA breaking-rejoining enzymes"/>
    <property type="match status" value="1"/>
</dbReference>
<dbReference type="Proteomes" id="UP000218896">
    <property type="component" value="Unassembled WGS sequence"/>
</dbReference>
<dbReference type="PROSITE" id="PS51898">
    <property type="entry name" value="TYR_RECOMBINASE"/>
    <property type="match status" value="1"/>
</dbReference>
<dbReference type="InterPro" id="IPR011010">
    <property type="entry name" value="DNA_brk_join_enz"/>
</dbReference>
<evidence type="ECO:0000259" key="6">
    <source>
        <dbReference type="PROSITE" id="PS51898"/>
    </source>
</evidence>
<dbReference type="PROSITE" id="PS51900">
    <property type="entry name" value="CB"/>
    <property type="match status" value="1"/>
</dbReference>
<dbReference type="Gene3D" id="3.30.160.390">
    <property type="entry name" value="Integrase, DNA-binding domain"/>
    <property type="match status" value="1"/>
</dbReference>
<evidence type="ECO:0000259" key="7">
    <source>
        <dbReference type="PROSITE" id="PS51900"/>
    </source>
</evidence>
<evidence type="ECO:0000256" key="4">
    <source>
        <dbReference type="ARBA" id="ARBA00023172"/>
    </source>
</evidence>
<dbReference type="InterPro" id="IPR025166">
    <property type="entry name" value="Integrase_DNA_bind_dom"/>
</dbReference>